<feature type="domain" description="GFO/IDH/MocA-like oxidoreductase" evidence="2">
    <location>
        <begin position="128"/>
        <end position="249"/>
    </location>
</feature>
<protein>
    <submittedName>
        <fullName evidence="3">Dehydrogenase</fullName>
    </submittedName>
</protein>
<feature type="domain" description="Gfo/Idh/MocA-like oxidoreductase N-terminal" evidence="1">
    <location>
        <begin position="4"/>
        <end position="119"/>
    </location>
</feature>
<evidence type="ECO:0000313" key="4">
    <source>
        <dbReference type="Proteomes" id="UP000188603"/>
    </source>
</evidence>
<evidence type="ECO:0000313" key="3">
    <source>
        <dbReference type="EMBL" id="AQS55164.1"/>
    </source>
</evidence>
<evidence type="ECO:0000259" key="2">
    <source>
        <dbReference type="Pfam" id="PF22725"/>
    </source>
</evidence>
<dbReference type="SUPFAM" id="SSF51735">
    <property type="entry name" value="NAD(P)-binding Rossmann-fold domains"/>
    <property type="match status" value="1"/>
</dbReference>
<dbReference type="InterPro" id="IPR055170">
    <property type="entry name" value="GFO_IDH_MocA-like_dom"/>
</dbReference>
<organism evidence="3 4">
    <name type="scientific">Novibacillus thermophilus</name>
    <dbReference type="NCBI Taxonomy" id="1471761"/>
    <lineage>
        <taxon>Bacteria</taxon>
        <taxon>Bacillati</taxon>
        <taxon>Bacillota</taxon>
        <taxon>Bacilli</taxon>
        <taxon>Bacillales</taxon>
        <taxon>Thermoactinomycetaceae</taxon>
        <taxon>Novibacillus</taxon>
    </lineage>
</organism>
<dbReference type="Pfam" id="PF01408">
    <property type="entry name" value="GFO_IDH_MocA"/>
    <property type="match status" value="1"/>
</dbReference>
<proteinExistence type="predicted"/>
<accession>A0A1U9K560</accession>
<dbReference type="STRING" id="1471761.B0W44_04640"/>
<dbReference type="Gene3D" id="3.30.360.10">
    <property type="entry name" value="Dihydrodipicolinate Reductase, domain 2"/>
    <property type="match status" value="1"/>
</dbReference>
<reference evidence="3 4" key="1">
    <citation type="journal article" date="2015" name="Int. J. Syst. Evol. Microbiol.">
        <title>Novibacillus thermophilus gen. nov., sp. nov., a Gram-staining-negative and moderately thermophilic member of the family Thermoactinomycetaceae.</title>
        <authorList>
            <person name="Yang G."/>
            <person name="Chen J."/>
            <person name="Zhou S."/>
        </authorList>
    </citation>
    <scope>NUCLEOTIDE SEQUENCE [LARGE SCALE GENOMIC DNA]</scope>
    <source>
        <strain evidence="3 4">SG-1</strain>
    </source>
</reference>
<dbReference type="InterPro" id="IPR000683">
    <property type="entry name" value="Gfo/Idh/MocA-like_OxRdtase_N"/>
</dbReference>
<name>A0A1U9K560_9BACL</name>
<dbReference type="EMBL" id="CP019699">
    <property type="protein sequence ID" value="AQS55164.1"/>
    <property type="molecule type" value="Genomic_DNA"/>
</dbReference>
<dbReference type="PANTHER" id="PTHR43377">
    <property type="entry name" value="BILIVERDIN REDUCTASE A"/>
    <property type="match status" value="1"/>
</dbReference>
<keyword evidence="4" id="KW-1185">Reference proteome</keyword>
<dbReference type="OrthoDB" id="9815825at2"/>
<sequence>MNIGMISFAHMHANSYAKHLHRHPESELTAIWDDDPSRGQRASDAFGARYYDDLDQFLHSDVDAVLVCSENAKHRDHVVKASQAGKHVLCEKPIATEIRDAEEMIDSCREHGVILQIAYPVRFAPSVERVRDMVQNGELGDILAINGTNHGQMPGGWFVQKEMSGGGAATDHIVHVMDLVRWMLNDEVKSVYAEMDTRFYDIDVEDCGIVSLEMESGTIVTIDPSWSRPKTFPMWGDVKMEMIGTKGTLSVDVFKQSVLYFNDRDGKVQQLPWAEDMDRRLIDDFLDCIKHNRAPSITGEDGLRTLEVVKAAYESHESKKVVQLTRR</sequence>
<dbReference type="SUPFAM" id="SSF55347">
    <property type="entry name" value="Glyceraldehyde-3-phosphate dehydrogenase-like, C-terminal domain"/>
    <property type="match status" value="1"/>
</dbReference>
<dbReference type="Proteomes" id="UP000188603">
    <property type="component" value="Chromosome"/>
</dbReference>
<dbReference type="PANTHER" id="PTHR43377:SF1">
    <property type="entry name" value="BILIVERDIN REDUCTASE A"/>
    <property type="match status" value="1"/>
</dbReference>
<dbReference type="AlphaFoldDB" id="A0A1U9K560"/>
<dbReference type="KEGG" id="ntr:B0W44_04640"/>
<dbReference type="GO" id="GO:0000166">
    <property type="term" value="F:nucleotide binding"/>
    <property type="evidence" value="ECO:0007669"/>
    <property type="project" value="InterPro"/>
</dbReference>
<dbReference type="Gene3D" id="3.40.50.720">
    <property type="entry name" value="NAD(P)-binding Rossmann-like Domain"/>
    <property type="match status" value="1"/>
</dbReference>
<gene>
    <name evidence="3" type="ORF">B0W44_04640</name>
</gene>
<dbReference type="InterPro" id="IPR036291">
    <property type="entry name" value="NAD(P)-bd_dom_sf"/>
</dbReference>
<dbReference type="Pfam" id="PF22725">
    <property type="entry name" value="GFO_IDH_MocA_C3"/>
    <property type="match status" value="1"/>
</dbReference>
<dbReference type="RefSeq" id="WP_077718982.1">
    <property type="nucleotide sequence ID" value="NZ_CP019699.1"/>
</dbReference>
<evidence type="ECO:0000259" key="1">
    <source>
        <dbReference type="Pfam" id="PF01408"/>
    </source>
</evidence>
<dbReference type="InterPro" id="IPR051450">
    <property type="entry name" value="Gfo/Idh/MocA_Oxidoreductases"/>
</dbReference>